<dbReference type="InterPro" id="IPR015890">
    <property type="entry name" value="Chorismate_C"/>
</dbReference>
<dbReference type="Proteomes" id="UP000027192">
    <property type="component" value="Unassembled WGS sequence"/>
</dbReference>
<sequence>MNNQYTLFELAKSIEKKYSHDGFFIYHDGNHLHLALGVKRSFFLDHQTKSDPFSQIEQWCLKLNTDEYAFGYLSFEACCGIINEYPEYLHNDAIFFVPKEHYILDNFEKMYLESLLSESPLLISLQESMTQNKRTLSESQVENVLLNHKNEYISSARHAINDMELNSLEKMILSRKVPVNEDVDFTESFVNGYLNSIWNRSFYMTLGDVQSFGFSPEILFNSDSTGHISTNPLAGTRRRGRNEKHDQEMAQELRDSAKEVKEHAMSVLLAQQELARVCKPDSISITEFMEIKKYSSVQHLSSRVNGELSPSRSIWDAMREIAPGVTVSGINKEEAIRCILDLETQQRGIYSGAVGFVKGDGKSDFTLPIRSVFKYLNQSYVQAGAGLIPESNPQEEFLETSNKLKSTLNYLCINKKCAEEM</sequence>
<name>A0A066RRI5_9GAMM</name>
<dbReference type="Pfam" id="PF00425">
    <property type="entry name" value="Chorismate_bind"/>
    <property type="match status" value="1"/>
</dbReference>
<dbReference type="Gene3D" id="3.60.120.10">
    <property type="entry name" value="Anthranilate synthase"/>
    <property type="match status" value="1"/>
</dbReference>
<dbReference type="RefSeq" id="WP_051642197.1">
    <property type="nucleotide sequence ID" value="NZ_JAGSGC010000008.1"/>
</dbReference>
<dbReference type="GO" id="GO:0016829">
    <property type="term" value="F:lyase activity"/>
    <property type="evidence" value="ECO:0007669"/>
    <property type="project" value="UniProtKB-KW"/>
</dbReference>
<dbReference type="EMBL" id="JMIB01000038">
    <property type="protein sequence ID" value="KDM90013.1"/>
    <property type="molecule type" value="Genomic_DNA"/>
</dbReference>
<keyword evidence="7" id="KW-1185">Reference proteome</keyword>
<proteinExistence type="predicted"/>
<dbReference type="PRINTS" id="PR00095">
    <property type="entry name" value="ANTSNTHASEI"/>
</dbReference>
<evidence type="ECO:0000256" key="4">
    <source>
        <dbReference type="ARBA" id="ARBA00023239"/>
    </source>
</evidence>
<evidence type="ECO:0000256" key="1">
    <source>
        <dbReference type="ARBA" id="ARBA00001946"/>
    </source>
</evidence>
<keyword evidence="3" id="KW-0460">Magnesium</keyword>
<dbReference type="AlphaFoldDB" id="A0A066RRI5"/>
<dbReference type="InterPro" id="IPR019999">
    <property type="entry name" value="Anth_synth_I-like"/>
</dbReference>
<dbReference type="InterPro" id="IPR005801">
    <property type="entry name" value="ADC_synthase"/>
</dbReference>
<evidence type="ECO:0000256" key="3">
    <source>
        <dbReference type="ARBA" id="ARBA00022842"/>
    </source>
</evidence>
<evidence type="ECO:0000313" key="6">
    <source>
        <dbReference type="EMBL" id="KDM90013.1"/>
    </source>
</evidence>
<evidence type="ECO:0000256" key="2">
    <source>
        <dbReference type="ARBA" id="ARBA00022723"/>
    </source>
</evidence>
<reference evidence="6 7" key="1">
    <citation type="submission" date="2014-04" db="EMBL/GenBank/DDBJ databases">
        <title>Draft genome sequence of Photobacterium halotolerans S2753: a solonamide, ngercheumicin and holomycin producer.</title>
        <authorList>
            <person name="Machado H.R."/>
            <person name="Gram L."/>
        </authorList>
    </citation>
    <scope>NUCLEOTIDE SEQUENCE [LARGE SCALE GENOMIC DNA]</scope>
    <source>
        <strain evidence="6 7">S2753</strain>
    </source>
</reference>
<comment type="cofactor">
    <cofactor evidence="1">
        <name>Mg(2+)</name>
        <dbReference type="ChEBI" id="CHEBI:18420"/>
    </cofactor>
</comment>
<dbReference type="PANTHER" id="PTHR11236">
    <property type="entry name" value="AMINOBENZOATE/ANTHRANILATE SYNTHASE"/>
    <property type="match status" value="1"/>
</dbReference>
<comment type="caution">
    <text evidence="6">The sequence shown here is derived from an EMBL/GenBank/DDBJ whole genome shotgun (WGS) entry which is preliminary data.</text>
</comment>
<gene>
    <name evidence="6" type="ORF">EA58_18900</name>
</gene>
<organism evidence="6 7">
    <name type="scientific">Photobacterium galatheae</name>
    <dbReference type="NCBI Taxonomy" id="1654360"/>
    <lineage>
        <taxon>Bacteria</taxon>
        <taxon>Pseudomonadati</taxon>
        <taxon>Pseudomonadota</taxon>
        <taxon>Gammaproteobacteria</taxon>
        <taxon>Vibrionales</taxon>
        <taxon>Vibrionaceae</taxon>
        <taxon>Photobacterium</taxon>
    </lineage>
</organism>
<keyword evidence="4" id="KW-0456">Lyase</keyword>
<dbReference type="PANTHER" id="PTHR11236:SF48">
    <property type="entry name" value="ISOCHORISMATE SYNTHASE MENF"/>
    <property type="match status" value="1"/>
</dbReference>
<dbReference type="GO" id="GO:0046872">
    <property type="term" value="F:metal ion binding"/>
    <property type="evidence" value="ECO:0007669"/>
    <property type="project" value="UniProtKB-KW"/>
</dbReference>
<dbReference type="OrthoDB" id="9803598at2"/>
<evidence type="ECO:0000259" key="5">
    <source>
        <dbReference type="Pfam" id="PF00425"/>
    </source>
</evidence>
<evidence type="ECO:0000313" key="7">
    <source>
        <dbReference type="Proteomes" id="UP000027192"/>
    </source>
</evidence>
<dbReference type="STRING" id="1654360.EA58_18900"/>
<keyword evidence="2" id="KW-0479">Metal-binding</keyword>
<protein>
    <recommendedName>
        <fullName evidence="5">Chorismate-utilising enzyme C-terminal domain-containing protein</fullName>
    </recommendedName>
</protein>
<dbReference type="SUPFAM" id="SSF56322">
    <property type="entry name" value="ADC synthase"/>
    <property type="match status" value="1"/>
</dbReference>
<accession>A0A066RRI5</accession>
<feature type="domain" description="Chorismate-utilising enzyme C-terminal" evidence="5">
    <location>
        <begin position="149"/>
        <end position="403"/>
    </location>
</feature>
<dbReference type="GO" id="GO:0000162">
    <property type="term" value="P:L-tryptophan biosynthetic process"/>
    <property type="evidence" value="ECO:0007669"/>
    <property type="project" value="TreeGrafter"/>
</dbReference>